<dbReference type="FunFam" id="3.30.450.70:FF:000004">
    <property type="entry name" value="Trafficking protein particle complex 1"/>
    <property type="match status" value="1"/>
</dbReference>
<dbReference type="GO" id="GO:0005794">
    <property type="term" value="C:Golgi apparatus"/>
    <property type="evidence" value="ECO:0007669"/>
    <property type="project" value="UniProtKB-SubCell"/>
</dbReference>
<dbReference type="GO" id="GO:0030008">
    <property type="term" value="C:TRAPP complex"/>
    <property type="evidence" value="ECO:0007669"/>
    <property type="project" value="UniProtKB-UniRule"/>
</dbReference>
<keyword evidence="1 7" id="KW-0813">Transport</keyword>
<proteinExistence type="inferred from homology"/>
<dbReference type="Pfam" id="PF04099">
    <property type="entry name" value="Sybindin"/>
    <property type="match status" value="1"/>
</dbReference>
<dbReference type="PANTHER" id="PTHR23249:SF16">
    <property type="entry name" value="TRAFFICKING PROTEIN PARTICLE COMPLEX SUBUNIT 1"/>
    <property type="match status" value="1"/>
</dbReference>
<evidence type="ECO:0000313" key="8">
    <source>
        <dbReference type="EMBL" id="KAK3608750.1"/>
    </source>
</evidence>
<comment type="subcellular location">
    <subcellularLocation>
        <location evidence="7">Endoplasmic reticulum</location>
    </subcellularLocation>
    <subcellularLocation>
        <location evidence="7">Golgi apparatus</location>
        <location evidence="7">cis-Golgi network</location>
    </subcellularLocation>
</comment>
<comment type="subunit">
    <text evidence="6">Part of the multisubunit transport protein particle (TRAPP) complex. The heterodimer TRAPPC6B-TRAPPC3 interacts with TRAPPC1 likely providing a core for TRAPP complex formation.</text>
</comment>
<dbReference type="SMART" id="SM01399">
    <property type="entry name" value="Sybindin"/>
    <property type="match status" value="1"/>
</dbReference>
<keyword evidence="4 7" id="KW-0333">Golgi apparatus</keyword>
<evidence type="ECO:0000256" key="6">
    <source>
        <dbReference type="ARBA" id="ARBA00062874"/>
    </source>
</evidence>
<dbReference type="InterPro" id="IPR011012">
    <property type="entry name" value="Longin-like_dom_sf"/>
</dbReference>
<protein>
    <recommendedName>
        <fullName evidence="7">Trafficking protein particle complex subunit</fullName>
    </recommendedName>
</protein>
<organism evidence="8 9">
    <name type="scientific">Potamilus streckersoni</name>
    <dbReference type="NCBI Taxonomy" id="2493646"/>
    <lineage>
        <taxon>Eukaryota</taxon>
        <taxon>Metazoa</taxon>
        <taxon>Spiralia</taxon>
        <taxon>Lophotrochozoa</taxon>
        <taxon>Mollusca</taxon>
        <taxon>Bivalvia</taxon>
        <taxon>Autobranchia</taxon>
        <taxon>Heteroconchia</taxon>
        <taxon>Palaeoheterodonta</taxon>
        <taxon>Unionida</taxon>
        <taxon>Unionoidea</taxon>
        <taxon>Unionidae</taxon>
        <taxon>Ambleminae</taxon>
        <taxon>Lampsilini</taxon>
        <taxon>Potamilus</taxon>
    </lineage>
</organism>
<dbReference type="GO" id="GO:0005783">
    <property type="term" value="C:endoplasmic reticulum"/>
    <property type="evidence" value="ECO:0007669"/>
    <property type="project" value="UniProtKB-SubCell"/>
</dbReference>
<evidence type="ECO:0000256" key="5">
    <source>
        <dbReference type="ARBA" id="ARBA00038167"/>
    </source>
</evidence>
<accession>A0AAE0TE56</accession>
<comment type="similarity">
    <text evidence="5">Belongs to the TRAPP small subunits family. BET5 subfamily.</text>
</comment>
<dbReference type="EMBL" id="JAEAOA010001620">
    <property type="protein sequence ID" value="KAK3608750.1"/>
    <property type="molecule type" value="Genomic_DNA"/>
</dbReference>
<reference evidence="8" key="3">
    <citation type="submission" date="2023-05" db="EMBL/GenBank/DDBJ databases">
        <authorList>
            <person name="Smith C.H."/>
        </authorList>
    </citation>
    <scope>NUCLEOTIDE SEQUENCE</scope>
    <source>
        <strain evidence="8">CHS0354</strain>
        <tissue evidence="8">Mantle</tissue>
    </source>
</reference>
<name>A0AAE0TE56_9BIVA</name>
<evidence type="ECO:0000256" key="7">
    <source>
        <dbReference type="RuleBase" id="RU366065"/>
    </source>
</evidence>
<dbReference type="CDD" id="cd14855">
    <property type="entry name" value="TRAPPC1_MUM2"/>
    <property type="match status" value="1"/>
</dbReference>
<dbReference type="SUPFAM" id="SSF64356">
    <property type="entry name" value="SNARE-like"/>
    <property type="match status" value="1"/>
</dbReference>
<reference evidence="8" key="1">
    <citation type="journal article" date="2021" name="Genome Biol. Evol.">
        <title>A High-Quality Reference Genome for a Parasitic Bivalve with Doubly Uniparental Inheritance (Bivalvia: Unionida).</title>
        <authorList>
            <person name="Smith C.H."/>
        </authorList>
    </citation>
    <scope>NUCLEOTIDE SEQUENCE</scope>
    <source>
        <strain evidence="8">CHS0354</strain>
    </source>
</reference>
<dbReference type="PANTHER" id="PTHR23249">
    <property type="entry name" value="TRAFFICKING PROTEIN PARTICLE COMPLEX SUBUNIT"/>
    <property type="match status" value="1"/>
</dbReference>
<keyword evidence="2 7" id="KW-0256">Endoplasmic reticulum</keyword>
<dbReference type="AlphaFoldDB" id="A0AAE0TE56"/>
<evidence type="ECO:0000256" key="3">
    <source>
        <dbReference type="ARBA" id="ARBA00022892"/>
    </source>
</evidence>
<sequence length="145" mass="16909">MTIFDFYIFDRNGTCLCYAEWNRKKQSGISKDEEYKLMYGMLFSIKSFVNRISPTDIKDGFLNFKTSKYMLHFYETPSGLKLIMNTDLGAGSMRDVLHQIYSTIYVEYVVKNPLCELDKPILSELFKSKLDEFIRSLPVFASKVS</sequence>
<keyword evidence="9" id="KW-1185">Reference proteome</keyword>
<comment type="caution">
    <text evidence="8">The sequence shown here is derived from an EMBL/GenBank/DDBJ whole genome shotgun (WGS) entry which is preliminary data.</text>
</comment>
<reference evidence="8" key="2">
    <citation type="journal article" date="2021" name="Genome Biol. Evol.">
        <title>Developing a high-quality reference genome for a parasitic bivalve with doubly uniparental inheritance (Bivalvia: Unionida).</title>
        <authorList>
            <person name="Smith C.H."/>
        </authorList>
    </citation>
    <scope>NUCLEOTIDE SEQUENCE</scope>
    <source>
        <strain evidence="8">CHS0354</strain>
        <tissue evidence="8">Mantle</tissue>
    </source>
</reference>
<evidence type="ECO:0000256" key="4">
    <source>
        <dbReference type="ARBA" id="ARBA00023034"/>
    </source>
</evidence>
<dbReference type="Proteomes" id="UP001195483">
    <property type="component" value="Unassembled WGS sequence"/>
</dbReference>
<dbReference type="GO" id="GO:0006888">
    <property type="term" value="P:endoplasmic reticulum to Golgi vesicle-mediated transport"/>
    <property type="evidence" value="ECO:0007669"/>
    <property type="project" value="UniProtKB-UniRule"/>
</dbReference>
<evidence type="ECO:0000256" key="1">
    <source>
        <dbReference type="ARBA" id="ARBA00022448"/>
    </source>
</evidence>
<gene>
    <name evidence="8" type="ORF">CHS0354_027073</name>
</gene>
<keyword evidence="3 7" id="KW-0931">ER-Golgi transport</keyword>
<evidence type="ECO:0000256" key="2">
    <source>
        <dbReference type="ARBA" id="ARBA00022824"/>
    </source>
</evidence>
<evidence type="ECO:0000313" key="9">
    <source>
        <dbReference type="Proteomes" id="UP001195483"/>
    </source>
</evidence>
<dbReference type="Gene3D" id="3.30.450.70">
    <property type="match status" value="1"/>
</dbReference>
<dbReference type="InterPro" id="IPR007233">
    <property type="entry name" value="TRAPPC"/>
</dbReference>